<keyword evidence="3" id="KW-1003">Cell membrane</keyword>
<evidence type="ECO:0000313" key="11">
    <source>
        <dbReference type="Proteomes" id="UP001491310"/>
    </source>
</evidence>
<keyword evidence="11" id="KW-1185">Reference proteome</keyword>
<evidence type="ECO:0000313" key="10">
    <source>
        <dbReference type="EMBL" id="KAK9903394.1"/>
    </source>
</evidence>
<evidence type="ECO:0000256" key="3">
    <source>
        <dbReference type="ARBA" id="ARBA00022475"/>
    </source>
</evidence>
<comment type="caution">
    <text evidence="10">The sequence shown here is derived from an EMBL/GenBank/DDBJ whole genome shotgun (WGS) entry which is preliminary data.</text>
</comment>
<evidence type="ECO:0000256" key="2">
    <source>
        <dbReference type="ARBA" id="ARBA00022448"/>
    </source>
</evidence>
<proteinExistence type="predicted"/>
<sequence>MLANGVSTVPDAVEESESRANDWEYVETPTGALVPLMALEDTATDPSTNKVLTSASHSISSFFSADDWEYHQSAERYFRNLFNISESTVYRRILAPCLMITAFSALVAFYNSFSLTTIAIALAPHTLLGSALSLLLVFRTNASYGRLVEGRRMWGAVVRNAREWVRLTTVYFPEELQPEALAFIQAFAIVLKGQLRPGRARSDPEDLTACRYDVEAKVRKVLGPEAAAYVLGARNSPGVVARALSRNVIKAVQWPSPIPFWVAQRCEDIITELVNAASGADRLFQTPIPVSYTRHTSRSLMLWLLTLPFALWPVMGRSLVPACFFMAYVLIGIDELGVQIEEPSAILPLVPLLNKIRFEVQAAVREHSDSLNYAV</sequence>
<feature type="transmembrane region" description="Helical" evidence="9">
    <location>
        <begin position="118"/>
        <end position="138"/>
    </location>
</feature>
<keyword evidence="7 9" id="KW-0472">Membrane</keyword>
<keyword evidence="4 9" id="KW-0812">Transmembrane</keyword>
<evidence type="ECO:0000256" key="1">
    <source>
        <dbReference type="ARBA" id="ARBA00004651"/>
    </source>
</evidence>
<evidence type="ECO:0000256" key="8">
    <source>
        <dbReference type="SAM" id="MobiDB-lite"/>
    </source>
</evidence>
<feature type="transmembrane region" description="Helical" evidence="9">
    <location>
        <begin position="302"/>
        <end position="331"/>
    </location>
</feature>
<evidence type="ECO:0000256" key="5">
    <source>
        <dbReference type="ARBA" id="ARBA00022989"/>
    </source>
</evidence>
<name>A0ABR2YE54_9CHLO</name>
<comment type="subcellular location">
    <subcellularLocation>
        <location evidence="1">Cell membrane</location>
        <topology evidence="1">Multi-pass membrane protein</topology>
    </subcellularLocation>
</comment>
<feature type="transmembrane region" description="Helical" evidence="9">
    <location>
        <begin position="93"/>
        <end position="112"/>
    </location>
</feature>
<protein>
    <submittedName>
        <fullName evidence="10">Uncharacterized protein</fullName>
    </submittedName>
</protein>
<dbReference type="InterPro" id="IPR044669">
    <property type="entry name" value="YneE/VCCN1/2-like"/>
</dbReference>
<evidence type="ECO:0000256" key="4">
    <source>
        <dbReference type="ARBA" id="ARBA00022692"/>
    </source>
</evidence>
<feature type="region of interest" description="Disordered" evidence="8">
    <location>
        <begin position="1"/>
        <end position="20"/>
    </location>
</feature>
<keyword evidence="2" id="KW-0813">Transport</keyword>
<keyword evidence="5 9" id="KW-1133">Transmembrane helix</keyword>
<dbReference type="PANTHER" id="PTHR33281">
    <property type="entry name" value="UPF0187 PROTEIN YNEE"/>
    <property type="match status" value="1"/>
</dbReference>
<organism evidence="10 11">
    <name type="scientific">Coccomyxa subellipsoidea</name>
    <dbReference type="NCBI Taxonomy" id="248742"/>
    <lineage>
        <taxon>Eukaryota</taxon>
        <taxon>Viridiplantae</taxon>
        <taxon>Chlorophyta</taxon>
        <taxon>core chlorophytes</taxon>
        <taxon>Trebouxiophyceae</taxon>
        <taxon>Trebouxiophyceae incertae sedis</taxon>
        <taxon>Coccomyxaceae</taxon>
        <taxon>Coccomyxa</taxon>
    </lineage>
</organism>
<dbReference type="Proteomes" id="UP001491310">
    <property type="component" value="Unassembled WGS sequence"/>
</dbReference>
<dbReference type="PANTHER" id="PTHR33281:SF19">
    <property type="entry name" value="VOLTAGE-DEPENDENT ANION CHANNEL-FORMING PROTEIN YNEE"/>
    <property type="match status" value="1"/>
</dbReference>
<evidence type="ECO:0000256" key="6">
    <source>
        <dbReference type="ARBA" id="ARBA00023065"/>
    </source>
</evidence>
<dbReference type="Pfam" id="PF25539">
    <property type="entry name" value="Bestrophin_2"/>
    <property type="match status" value="1"/>
</dbReference>
<evidence type="ECO:0000256" key="7">
    <source>
        <dbReference type="ARBA" id="ARBA00023136"/>
    </source>
</evidence>
<evidence type="ECO:0000256" key="9">
    <source>
        <dbReference type="SAM" id="Phobius"/>
    </source>
</evidence>
<dbReference type="EMBL" id="JALJOT010000014">
    <property type="protein sequence ID" value="KAK9903394.1"/>
    <property type="molecule type" value="Genomic_DNA"/>
</dbReference>
<keyword evidence="6" id="KW-0406">Ion transport</keyword>
<reference evidence="10 11" key="1">
    <citation type="journal article" date="2024" name="Nat. Commun.">
        <title>Phylogenomics reveals the evolutionary origins of lichenization in chlorophyte algae.</title>
        <authorList>
            <person name="Puginier C."/>
            <person name="Libourel C."/>
            <person name="Otte J."/>
            <person name="Skaloud P."/>
            <person name="Haon M."/>
            <person name="Grisel S."/>
            <person name="Petersen M."/>
            <person name="Berrin J.G."/>
            <person name="Delaux P.M."/>
            <person name="Dal Grande F."/>
            <person name="Keller J."/>
        </authorList>
    </citation>
    <scope>NUCLEOTIDE SEQUENCE [LARGE SCALE GENOMIC DNA]</scope>
    <source>
        <strain evidence="10 11">SAG 216-7</strain>
    </source>
</reference>
<gene>
    <name evidence="10" type="ORF">WJX75_004686</name>
</gene>
<accession>A0ABR2YE54</accession>